<dbReference type="OrthoDB" id="191192at2759"/>
<feature type="compositionally biased region" description="Polar residues" evidence="1">
    <location>
        <begin position="64"/>
        <end position="91"/>
    </location>
</feature>
<proteinExistence type="predicted"/>
<organism evidence="2 3">
    <name type="scientific">Pholiota conissans</name>
    <dbReference type="NCBI Taxonomy" id="109636"/>
    <lineage>
        <taxon>Eukaryota</taxon>
        <taxon>Fungi</taxon>
        <taxon>Dikarya</taxon>
        <taxon>Basidiomycota</taxon>
        <taxon>Agaricomycotina</taxon>
        <taxon>Agaricomycetes</taxon>
        <taxon>Agaricomycetidae</taxon>
        <taxon>Agaricales</taxon>
        <taxon>Agaricineae</taxon>
        <taxon>Strophariaceae</taxon>
        <taxon>Pholiota</taxon>
    </lineage>
</organism>
<sequence>MSLSSSPSSSDSGSSSSSSASLSKFDPFAVHPFTNCSATLNSNDPYGNGQAYGYPYGAPFVNYNPRNPQSPTYLPSTAGHSRSSAPQKKST</sequence>
<feature type="region of interest" description="Disordered" evidence="1">
    <location>
        <begin position="57"/>
        <end position="91"/>
    </location>
</feature>
<gene>
    <name evidence="2" type="ORF">BDN70DRAFT_933968</name>
</gene>
<accession>A0A9P5YY41</accession>
<protein>
    <submittedName>
        <fullName evidence="2">Uncharacterized protein</fullName>
    </submittedName>
</protein>
<dbReference type="AlphaFoldDB" id="A0A9P5YY41"/>
<evidence type="ECO:0000313" key="2">
    <source>
        <dbReference type="EMBL" id="KAF9477782.1"/>
    </source>
</evidence>
<evidence type="ECO:0000313" key="3">
    <source>
        <dbReference type="Proteomes" id="UP000807469"/>
    </source>
</evidence>
<evidence type="ECO:0000256" key="1">
    <source>
        <dbReference type="SAM" id="MobiDB-lite"/>
    </source>
</evidence>
<comment type="caution">
    <text evidence="2">The sequence shown here is derived from an EMBL/GenBank/DDBJ whole genome shotgun (WGS) entry which is preliminary data.</text>
</comment>
<reference evidence="2" key="1">
    <citation type="submission" date="2020-11" db="EMBL/GenBank/DDBJ databases">
        <authorList>
            <consortium name="DOE Joint Genome Institute"/>
            <person name="Ahrendt S."/>
            <person name="Riley R."/>
            <person name="Andreopoulos W."/>
            <person name="Labutti K."/>
            <person name="Pangilinan J."/>
            <person name="Ruiz-Duenas F.J."/>
            <person name="Barrasa J.M."/>
            <person name="Sanchez-Garcia M."/>
            <person name="Camarero S."/>
            <person name="Miyauchi S."/>
            <person name="Serrano A."/>
            <person name="Linde D."/>
            <person name="Babiker R."/>
            <person name="Drula E."/>
            <person name="Ayuso-Fernandez I."/>
            <person name="Pacheco R."/>
            <person name="Padilla G."/>
            <person name="Ferreira P."/>
            <person name="Barriuso J."/>
            <person name="Kellner H."/>
            <person name="Castanera R."/>
            <person name="Alfaro M."/>
            <person name="Ramirez L."/>
            <person name="Pisabarro A.G."/>
            <person name="Kuo A."/>
            <person name="Tritt A."/>
            <person name="Lipzen A."/>
            <person name="He G."/>
            <person name="Yan M."/>
            <person name="Ng V."/>
            <person name="Cullen D."/>
            <person name="Martin F."/>
            <person name="Rosso M.-N."/>
            <person name="Henrissat B."/>
            <person name="Hibbett D."/>
            <person name="Martinez A.T."/>
            <person name="Grigoriev I.V."/>
        </authorList>
    </citation>
    <scope>NUCLEOTIDE SEQUENCE</scope>
    <source>
        <strain evidence="2">CIRM-BRFM 674</strain>
    </source>
</reference>
<dbReference type="EMBL" id="MU155251">
    <property type="protein sequence ID" value="KAF9477782.1"/>
    <property type="molecule type" value="Genomic_DNA"/>
</dbReference>
<keyword evidence="3" id="KW-1185">Reference proteome</keyword>
<feature type="region of interest" description="Disordered" evidence="1">
    <location>
        <begin position="1"/>
        <end position="22"/>
    </location>
</feature>
<name>A0A9P5YY41_9AGAR</name>
<dbReference type="Proteomes" id="UP000807469">
    <property type="component" value="Unassembled WGS sequence"/>
</dbReference>